<dbReference type="InterPro" id="IPR003593">
    <property type="entry name" value="AAA+_ATPase"/>
</dbReference>
<keyword evidence="1" id="KW-0813">Transport</keyword>
<reference evidence="5 6" key="1">
    <citation type="submission" date="2016-03" db="EMBL/GenBank/DDBJ databases">
        <title>Genome sequence of Pontibacter sp. nov., of the family cytophagaceae, isolated from marine sediment of the Yellow Sea, China.</title>
        <authorList>
            <person name="Zhang G."/>
            <person name="Zhang R."/>
        </authorList>
    </citation>
    <scope>NUCLEOTIDE SEQUENCE [LARGE SCALE GENOMIC DNA]</scope>
    <source>
        <strain evidence="5 6">S10-8</strain>
    </source>
</reference>
<evidence type="ECO:0000259" key="4">
    <source>
        <dbReference type="PROSITE" id="PS50893"/>
    </source>
</evidence>
<dbReference type="EMBL" id="LVWA01000002">
    <property type="protein sequence ID" value="OKL41945.1"/>
    <property type="molecule type" value="Genomic_DNA"/>
</dbReference>
<evidence type="ECO:0000313" key="5">
    <source>
        <dbReference type="EMBL" id="OKL41945.1"/>
    </source>
</evidence>
<dbReference type="OrthoDB" id="9785229at2"/>
<dbReference type="PROSITE" id="PS50893">
    <property type="entry name" value="ABC_TRANSPORTER_2"/>
    <property type="match status" value="1"/>
</dbReference>
<dbReference type="Gene3D" id="3.40.50.300">
    <property type="entry name" value="P-loop containing nucleotide triphosphate hydrolases"/>
    <property type="match status" value="1"/>
</dbReference>
<dbReference type="PANTHER" id="PTHR42939:SF1">
    <property type="entry name" value="ABC TRANSPORTER ATP-BINDING PROTEIN ALBC-RELATED"/>
    <property type="match status" value="1"/>
</dbReference>
<keyword evidence="2" id="KW-0547">Nucleotide-binding</keyword>
<dbReference type="AlphaFoldDB" id="A0A1Q5PI92"/>
<organism evidence="5 6">
    <name type="scientific">Pontibacter flavimaris</name>
    <dbReference type="NCBI Taxonomy" id="1797110"/>
    <lineage>
        <taxon>Bacteria</taxon>
        <taxon>Pseudomonadati</taxon>
        <taxon>Bacteroidota</taxon>
        <taxon>Cytophagia</taxon>
        <taxon>Cytophagales</taxon>
        <taxon>Hymenobacteraceae</taxon>
        <taxon>Pontibacter</taxon>
    </lineage>
</organism>
<protein>
    <submittedName>
        <fullName evidence="5">ATP-binding protein</fullName>
    </submittedName>
</protein>
<dbReference type="PANTHER" id="PTHR42939">
    <property type="entry name" value="ABC TRANSPORTER ATP-BINDING PROTEIN ALBC-RELATED"/>
    <property type="match status" value="1"/>
</dbReference>
<accession>A0A1Q5PI92</accession>
<evidence type="ECO:0000313" key="6">
    <source>
        <dbReference type="Proteomes" id="UP000186551"/>
    </source>
</evidence>
<dbReference type="Proteomes" id="UP000186551">
    <property type="component" value="Unassembled WGS sequence"/>
</dbReference>
<name>A0A1Q5PI92_9BACT</name>
<evidence type="ECO:0000256" key="3">
    <source>
        <dbReference type="ARBA" id="ARBA00022840"/>
    </source>
</evidence>
<gene>
    <name evidence="5" type="ORF">A3841_08025</name>
</gene>
<dbReference type="InterPro" id="IPR027417">
    <property type="entry name" value="P-loop_NTPase"/>
</dbReference>
<dbReference type="Pfam" id="PF00005">
    <property type="entry name" value="ABC_tran"/>
    <property type="match status" value="1"/>
</dbReference>
<dbReference type="InterPro" id="IPR051782">
    <property type="entry name" value="ABC_Transporter_VariousFunc"/>
</dbReference>
<comment type="caution">
    <text evidence="5">The sequence shown here is derived from an EMBL/GenBank/DDBJ whole genome shotgun (WGS) entry which is preliminary data.</text>
</comment>
<dbReference type="RefSeq" id="WP_073850390.1">
    <property type="nucleotide sequence ID" value="NZ_LVWA01000002.1"/>
</dbReference>
<dbReference type="GO" id="GO:0016887">
    <property type="term" value="F:ATP hydrolysis activity"/>
    <property type="evidence" value="ECO:0007669"/>
    <property type="project" value="InterPro"/>
</dbReference>
<evidence type="ECO:0000256" key="2">
    <source>
        <dbReference type="ARBA" id="ARBA00022741"/>
    </source>
</evidence>
<dbReference type="InterPro" id="IPR003439">
    <property type="entry name" value="ABC_transporter-like_ATP-bd"/>
</dbReference>
<dbReference type="CDD" id="cd03230">
    <property type="entry name" value="ABC_DR_subfamily_A"/>
    <property type="match status" value="1"/>
</dbReference>
<dbReference type="STRING" id="1797110.A3841_08025"/>
<sequence>MIAIKNIEKVYSGKVVVNIPELTIAAGEAVGLVGNNGAGKTTLFRMILDLIRPSKGEVYAKGLNVAQSEDWKVYTGSHLDEGFLIDYLTAEEYFKFIADLHGLSDGDVSERLLPFMDFFNDEILNQRKYIRDFSKGNQKKIGIAAAALSNPELLILDEPFANLDPSSQIRLKNLLRLLREQKHMTMLISSHDLSHVIEVCERIMILEKGHLVQDMQTNENTLRELETYFTV</sequence>
<dbReference type="SUPFAM" id="SSF52540">
    <property type="entry name" value="P-loop containing nucleoside triphosphate hydrolases"/>
    <property type="match status" value="1"/>
</dbReference>
<proteinExistence type="predicted"/>
<dbReference type="GO" id="GO:0005524">
    <property type="term" value="F:ATP binding"/>
    <property type="evidence" value="ECO:0007669"/>
    <property type="project" value="UniProtKB-KW"/>
</dbReference>
<evidence type="ECO:0000256" key="1">
    <source>
        <dbReference type="ARBA" id="ARBA00022448"/>
    </source>
</evidence>
<keyword evidence="3 5" id="KW-0067">ATP-binding</keyword>
<feature type="domain" description="ABC transporter" evidence="4">
    <location>
        <begin position="2"/>
        <end position="231"/>
    </location>
</feature>
<dbReference type="SMART" id="SM00382">
    <property type="entry name" value="AAA"/>
    <property type="match status" value="1"/>
</dbReference>
<dbReference type="InterPro" id="IPR017871">
    <property type="entry name" value="ABC_transporter-like_CS"/>
</dbReference>
<dbReference type="PROSITE" id="PS00211">
    <property type="entry name" value="ABC_TRANSPORTER_1"/>
    <property type="match status" value="1"/>
</dbReference>
<keyword evidence="6" id="KW-1185">Reference proteome</keyword>